<dbReference type="InterPro" id="IPR051599">
    <property type="entry name" value="Cell_Envelope_Assoc"/>
</dbReference>
<dbReference type="InterPro" id="IPR014729">
    <property type="entry name" value="Rossmann-like_a/b/a_fold"/>
</dbReference>
<feature type="region of interest" description="Disordered" evidence="1">
    <location>
        <begin position="322"/>
        <end position="363"/>
    </location>
</feature>
<dbReference type="GO" id="GO:0005886">
    <property type="term" value="C:plasma membrane"/>
    <property type="evidence" value="ECO:0007669"/>
    <property type="project" value="TreeGrafter"/>
</dbReference>
<dbReference type="AlphaFoldDB" id="A0A5J6ZDK3"/>
<dbReference type="InterPro" id="IPR003848">
    <property type="entry name" value="DUF218"/>
</dbReference>
<dbReference type="Pfam" id="PF02698">
    <property type="entry name" value="DUF218"/>
    <property type="match status" value="1"/>
</dbReference>
<dbReference type="EMBL" id="CP045032">
    <property type="protein sequence ID" value="QFQ02980.1"/>
    <property type="molecule type" value="Genomic_DNA"/>
</dbReference>
<feature type="domain" description="DUF218" evidence="3">
    <location>
        <begin position="184"/>
        <end position="318"/>
    </location>
</feature>
<protein>
    <recommendedName>
        <fullName evidence="3">DUF218 domain-containing protein</fullName>
    </recommendedName>
</protein>
<keyword evidence="2" id="KW-0812">Transmembrane</keyword>
<dbReference type="PANTHER" id="PTHR30336:SF4">
    <property type="entry name" value="ENVELOPE BIOGENESIS FACTOR ELYC"/>
    <property type="match status" value="1"/>
</dbReference>
<dbReference type="KEGG" id="cuo:CUROG_08160"/>
<dbReference type="GO" id="GO:0000270">
    <property type="term" value="P:peptidoglycan metabolic process"/>
    <property type="evidence" value="ECO:0007669"/>
    <property type="project" value="TreeGrafter"/>
</dbReference>
<dbReference type="OrthoDB" id="9782395at2"/>
<proteinExistence type="predicted"/>
<feature type="transmembrane region" description="Helical" evidence="2">
    <location>
        <begin position="60"/>
        <end position="82"/>
    </location>
</feature>
<evidence type="ECO:0000256" key="2">
    <source>
        <dbReference type="SAM" id="Phobius"/>
    </source>
</evidence>
<evidence type="ECO:0000313" key="5">
    <source>
        <dbReference type="Proteomes" id="UP000326711"/>
    </source>
</evidence>
<feature type="transmembrane region" description="Helical" evidence="2">
    <location>
        <begin position="94"/>
        <end position="116"/>
    </location>
</feature>
<organism evidence="4 5">
    <name type="scientific">Corynebacterium urogenitale</name>
    <dbReference type="NCBI Taxonomy" id="2487892"/>
    <lineage>
        <taxon>Bacteria</taxon>
        <taxon>Bacillati</taxon>
        <taxon>Actinomycetota</taxon>
        <taxon>Actinomycetes</taxon>
        <taxon>Mycobacteriales</taxon>
        <taxon>Corynebacteriaceae</taxon>
        <taxon>Corynebacterium</taxon>
    </lineage>
</organism>
<reference evidence="5" key="1">
    <citation type="submission" date="2019-10" db="EMBL/GenBank/DDBJ databases">
        <title>Complete genome sequence of Corynebacterium urogenitalis DSM 108747, isolated from the genital tract of a cow.</title>
        <authorList>
            <person name="Ruckert C."/>
            <person name="Ballas P."/>
            <person name="Wagener K."/>
            <person name="Drillich M."/>
            <person name="Kaempfer P."/>
            <person name="Busse H.-J."/>
            <person name="Ehling-Schulz M."/>
        </authorList>
    </citation>
    <scope>NUCLEOTIDE SEQUENCE [LARGE SCALE GENOMIC DNA]</scope>
    <source>
        <strain evidence="5">LMM 1652</strain>
    </source>
</reference>
<keyword evidence="2" id="KW-0472">Membrane</keyword>
<dbReference type="Proteomes" id="UP000326711">
    <property type="component" value="Chromosome"/>
</dbReference>
<dbReference type="CDD" id="cd06259">
    <property type="entry name" value="YdcF-like"/>
    <property type="match status" value="1"/>
</dbReference>
<evidence type="ECO:0000256" key="1">
    <source>
        <dbReference type="SAM" id="MobiDB-lite"/>
    </source>
</evidence>
<dbReference type="GO" id="GO:0043164">
    <property type="term" value="P:Gram-negative-bacterium-type cell wall biogenesis"/>
    <property type="evidence" value="ECO:0007669"/>
    <property type="project" value="TreeGrafter"/>
</dbReference>
<name>A0A5J6ZDK3_9CORY</name>
<accession>A0A5J6ZDK3</accession>
<evidence type="ECO:0000313" key="4">
    <source>
        <dbReference type="EMBL" id="QFQ02980.1"/>
    </source>
</evidence>
<keyword evidence="5" id="KW-1185">Reference proteome</keyword>
<sequence>MQLRQPESAQSVARTGPGSGPFSAALNRFKRWSGVGTVALLGAEAAWMCLALIAPPGPAFAVAYALHFLPLCVGFGLSLPALRTGDRRRWLHTGMVVAAADYFSLALGAVVVLIGGSLVWRVLAGLGLAVWVIVLAAFILFLRRIAEAGRSSFTEPLGGSVNDSVDDPVDGTLGATRSAASRLDAVIVLGAGLIGKRPGPLLAARVDRAVVAAPAGREVRRMPLVMTGGQGPDELVTEAFAMAAYACERHERTLSEKNLELLREDRATNTRENLRFSVQRIREGLSEHVVAEETSLMRVGVVTSDFHVPRTEMTARTVAELLSQEHGGDRQSTGAPRMKRSVAGHGADQGTAGHDGNQGRAGHDVSEQLVQQGIGDQCVQSGGERVEFIVIGARTPRAARPAAYIREFVALALWKVRELF</sequence>
<feature type="transmembrane region" description="Helical" evidence="2">
    <location>
        <begin position="122"/>
        <end position="142"/>
    </location>
</feature>
<dbReference type="RefSeq" id="WP_151903279.1">
    <property type="nucleotide sequence ID" value="NZ_CP045032.1"/>
</dbReference>
<gene>
    <name evidence="4" type="ORF">CUROG_08160</name>
</gene>
<dbReference type="PANTHER" id="PTHR30336">
    <property type="entry name" value="INNER MEMBRANE PROTEIN, PROBABLE PERMEASE"/>
    <property type="match status" value="1"/>
</dbReference>
<evidence type="ECO:0000259" key="3">
    <source>
        <dbReference type="Pfam" id="PF02698"/>
    </source>
</evidence>
<feature type="transmembrane region" description="Helical" evidence="2">
    <location>
        <begin position="32"/>
        <end position="54"/>
    </location>
</feature>
<dbReference type="Gene3D" id="3.40.50.620">
    <property type="entry name" value="HUPs"/>
    <property type="match status" value="1"/>
</dbReference>
<keyword evidence="2" id="KW-1133">Transmembrane helix</keyword>